<feature type="transmembrane region" description="Helical" evidence="19">
    <location>
        <begin position="280"/>
        <end position="298"/>
    </location>
</feature>
<comment type="catalytic activity">
    <reaction evidence="8">
        <text>L-aspartyl-L-lysine(out) = L-aspartyl-L-lysine(in)</text>
        <dbReference type="Rhea" id="RHEA:79411"/>
        <dbReference type="ChEBI" id="CHEBI:229953"/>
    </reaction>
</comment>
<dbReference type="SUPFAM" id="SSF103473">
    <property type="entry name" value="MFS general substrate transporter"/>
    <property type="match status" value="1"/>
</dbReference>
<dbReference type="InterPro" id="IPR052187">
    <property type="entry name" value="MFSD1"/>
</dbReference>
<dbReference type="VEuPathDB" id="TrichDB:TVAG_388090"/>
<comment type="function">
    <text evidence="17">Lysosomal dipeptide uniporter that selectively exports lysine, arginine or histidine-containing dipeptides with a net positive charge from the lysosome lumen into the cytosol. Could play a role in a specific type of protein O-glycosylation indirectly regulating macrophages migration and tissue invasion. Also essential for liver homeostasis.</text>
</comment>
<comment type="catalytic activity">
    <reaction evidence="9">
        <text>L-arginyl-L-alpha-amino acid(out) = L-arginyl-L-alpha-amino acid(in)</text>
        <dbReference type="Rhea" id="RHEA:79371"/>
        <dbReference type="ChEBI" id="CHEBI:84315"/>
    </reaction>
</comment>
<evidence type="ECO:0000256" key="6">
    <source>
        <dbReference type="ARBA" id="ARBA00044891"/>
    </source>
</evidence>
<feature type="transmembrane region" description="Helical" evidence="19">
    <location>
        <begin position="310"/>
        <end position="330"/>
    </location>
</feature>
<keyword evidence="19" id="KW-0472">Membrane</keyword>
<evidence type="ECO:0000256" key="16">
    <source>
        <dbReference type="ARBA" id="ARBA00045018"/>
    </source>
</evidence>
<dbReference type="SMR" id="A2E136"/>
<evidence type="ECO:0000256" key="10">
    <source>
        <dbReference type="ARBA" id="ARBA00044900"/>
    </source>
</evidence>
<comment type="catalytic activity">
    <reaction evidence="11">
        <text>L-arginyl-glycine(out) = L-arginyl-glycine(in)</text>
        <dbReference type="Rhea" id="RHEA:79391"/>
        <dbReference type="ChEBI" id="CHEBI:229955"/>
    </reaction>
</comment>
<dbReference type="FunCoup" id="A2E136">
    <property type="interactions" value="235"/>
</dbReference>
<evidence type="ECO:0000256" key="8">
    <source>
        <dbReference type="ARBA" id="ARBA00044898"/>
    </source>
</evidence>
<feature type="transmembrane region" description="Helical" evidence="19">
    <location>
        <begin position="147"/>
        <end position="166"/>
    </location>
</feature>
<accession>A2E136</accession>
<dbReference type="Pfam" id="PF07690">
    <property type="entry name" value="MFS_1"/>
    <property type="match status" value="1"/>
</dbReference>
<evidence type="ECO:0000256" key="18">
    <source>
        <dbReference type="ARBA" id="ARBA00046376"/>
    </source>
</evidence>
<evidence type="ECO:0000256" key="15">
    <source>
        <dbReference type="ARBA" id="ARBA00044985"/>
    </source>
</evidence>
<comment type="subunit">
    <text evidence="18">Homodimer. Interacts with lysosomal protein GLMP (via lumenal domain); the interaction starts while both proteins are still in the endoplasmic reticulum and is required for stabilization of MFSD1 in lysosomes but has no direct effect on its targeting to lysosomes or transporter activity.</text>
</comment>
<evidence type="ECO:0000256" key="4">
    <source>
        <dbReference type="ARBA" id="ARBA00044881"/>
    </source>
</evidence>
<keyword evidence="19" id="KW-1133">Transmembrane helix</keyword>
<evidence type="ECO:0000256" key="2">
    <source>
        <dbReference type="ARBA" id="ARBA00044876"/>
    </source>
</evidence>
<evidence type="ECO:0000256" key="9">
    <source>
        <dbReference type="ARBA" id="ARBA00044899"/>
    </source>
</evidence>
<dbReference type="AlphaFoldDB" id="A2E136"/>
<dbReference type="GO" id="GO:0016020">
    <property type="term" value="C:membrane"/>
    <property type="evidence" value="ECO:0007669"/>
    <property type="project" value="UniProtKB-SubCell"/>
</dbReference>
<feature type="transmembrane region" description="Helical" evidence="19">
    <location>
        <begin position="115"/>
        <end position="135"/>
    </location>
</feature>
<evidence type="ECO:0000256" key="7">
    <source>
        <dbReference type="ARBA" id="ARBA00044893"/>
    </source>
</evidence>
<feature type="domain" description="Major facilitator superfamily (MFS) profile" evidence="20">
    <location>
        <begin position="22"/>
        <end position="442"/>
    </location>
</feature>
<evidence type="ECO:0000256" key="1">
    <source>
        <dbReference type="ARBA" id="ARBA00004141"/>
    </source>
</evidence>
<protein>
    <recommendedName>
        <fullName evidence="15">Lysosomal dipeptide transporter MFSD1</fullName>
    </recommendedName>
    <alternativeName>
        <fullName evidence="16">Major facilitator superfamily domain-containing protein 1</fullName>
    </alternativeName>
</protein>
<dbReference type="EMBL" id="DS113282">
    <property type="protein sequence ID" value="EAY13668.1"/>
    <property type="molecule type" value="Genomic_DNA"/>
</dbReference>
<dbReference type="Gene3D" id="1.20.1250.20">
    <property type="entry name" value="MFS general substrate transporter like domains"/>
    <property type="match status" value="2"/>
</dbReference>
<gene>
    <name evidence="21" type="ORF">TVAG_388090</name>
</gene>
<comment type="catalytic activity">
    <reaction evidence="6">
        <text>L-lysyl-L-alpha-amino acid(out) = L-lysyl-L-alpha-amino acid(in)</text>
        <dbReference type="Rhea" id="RHEA:79387"/>
        <dbReference type="ChEBI" id="CHEBI:229965"/>
    </reaction>
</comment>
<dbReference type="InterPro" id="IPR036259">
    <property type="entry name" value="MFS_trans_sf"/>
</dbReference>
<feature type="transmembrane region" description="Helical" evidence="19">
    <location>
        <begin position="60"/>
        <end position="82"/>
    </location>
</feature>
<comment type="catalytic activity">
    <reaction evidence="7">
        <text>L-alpha-aminoacyl-L-lysine(out) = L-alpha-aminoacyl-L-lysine(in)</text>
        <dbReference type="Rhea" id="RHEA:79383"/>
        <dbReference type="ChEBI" id="CHEBI:229966"/>
    </reaction>
</comment>
<feature type="transmembrane region" description="Helical" evidence="19">
    <location>
        <begin position="240"/>
        <end position="260"/>
    </location>
</feature>
<comment type="catalytic activity">
    <reaction evidence="5">
        <text>L-alpha-aminoacyl-L-histidine(out) = L-alpha-aminoacyl-L-histidine(in)</text>
        <dbReference type="Rhea" id="RHEA:79375"/>
        <dbReference type="ChEBI" id="CHEBI:229967"/>
    </reaction>
</comment>
<evidence type="ECO:0000256" key="5">
    <source>
        <dbReference type="ARBA" id="ARBA00044884"/>
    </source>
</evidence>
<dbReference type="OrthoDB" id="424834at2759"/>
<organism evidence="21 22">
    <name type="scientific">Trichomonas vaginalis (strain ATCC PRA-98 / G3)</name>
    <dbReference type="NCBI Taxonomy" id="412133"/>
    <lineage>
        <taxon>Eukaryota</taxon>
        <taxon>Metamonada</taxon>
        <taxon>Parabasalia</taxon>
        <taxon>Trichomonadida</taxon>
        <taxon>Trichomonadidae</taxon>
        <taxon>Trichomonas</taxon>
    </lineage>
</organism>
<dbReference type="PANTHER" id="PTHR23512:SF11">
    <property type="entry name" value="MAJOR FACILITATOR SUPERFAMILY PROTEIN"/>
    <property type="match status" value="1"/>
</dbReference>
<dbReference type="InterPro" id="IPR020846">
    <property type="entry name" value="MFS_dom"/>
</dbReference>
<name>A2E136_TRIV3</name>
<reference evidence="21" key="1">
    <citation type="submission" date="2006-10" db="EMBL/GenBank/DDBJ databases">
        <authorList>
            <person name="Amadeo P."/>
            <person name="Zhao Q."/>
            <person name="Wortman J."/>
            <person name="Fraser-Liggett C."/>
            <person name="Carlton J."/>
        </authorList>
    </citation>
    <scope>NUCLEOTIDE SEQUENCE</scope>
    <source>
        <strain evidence="21">G3</strain>
    </source>
</reference>
<feature type="transmembrane region" description="Helical" evidence="19">
    <location>
        <begin position="22"/>
        <end position="40"/>
    </location>
</feature>
<evidence type="ECO:0000259" key="20">
    <source>
        <dbReference type="PROSITE" id="PS50850"/>
    </source>
</evidence>
<reference evidence="21" key="2">
    <citation type="journal article" date="2007" name="Science">
        <title>Draft genome sequence of the sexually transmitted pathogen Trichomonas vaginalis.</title>
        <authorList>
            <person name="Carlton J.M."/>
            <person name="Hirt R.P."/>
            <person name="Silva J.C."/>
            <person name="Delcher A.L."/>
            <person name="Schatz M."/>
            <person name="Zhao Q."/>
            <person name="Wortman J.R."/>
            <person name="Bidwell S.L."/>
            <person name="Alsmark U.C.M."/>
            <person name="Besteiro S."/>
            <person name="Sicheritz-Ponten T."/>
            <person name="Noel C.J."/>
            <person name="Dacks J.B."/>
            <person name="Foster P.G."/>
            <person name="Simillion C."/>
            <person name="Van de Peer Y."/>
            <person name="Miranda-Saavedra D."/>
            <person name="Barton G.J."/>
            <person name="Westrop G.D."/>
            <person name="Mueller S."/>
            <person name="Dessi D."/>
            <person name="Fiori P.L."/>
            <person name="Ren Q."/>
            <person name="Paulsen I."/>
            <person name="Zhang H."/>
            <person name="Bastida-Corcuera F.D."/>
            <person name="Simoes-Barbosa A."/>
            <person name="Brown M.T."/>
            <person name="Hayes R.D."/>
            <person name="Mukherjee M."/>
            <person name="Okumura C.Y."/>
            <person name="Schneider R."/>
            <person name="Smith A.J."/>
            <person name="Vanacova S."/>
            <person name="Villalvazo M."/>
            <person name="Haas B.J."/>
            <person name="Pertea M."/>
            <person name="Feldblyum T.V."/>
            <person name="Utterback T.R."/>
            <person name="Shu C.L."/>
            <person name="Osoegawa K."/>
            <person name="de Jong P.J."/>
            <person name="Hrdy I."/>
            <person name="Horvathova L."/>
            <person name="Zubacova Z."/>
            <person name="Dolezal P."/>
            <person name="Malik S.B."/>
            <person name="Logsdon J.M. Jr."/>
            <person name="Henze K."/>
            <person name="Gupta A."/>
            <person name="Wang C.C."/>
            <person name="Dunne R.L."/>
            <person name="Upcroft J.A."/>
            <person name="Upcroft P."/>
            <person name="White O."/>
            <person name="Salzberg S.L."/>
            <person name="Tang P."/>
            <person name="Chiu C.-H."/>
            <person name="Lee Y.-S."/>
            <person name="Embley T.M."/>
            <person name="Coombs G.H."/>
            <person name="Mottram J.C."/>
            <person name="Tachezy J."/>
            <person name="Fraser-Liggett C.M."/>
            <person name="Johnson P.J."/>
        </authorList>
    </citation>
    <scope>NUCLEOTIDE SEQUENCE [LARGE SCALE GENOMIC DNA]</scope>
    <source>
        <strain evidence="21">G3</strain>
    </source>
</reference>
<evidence type="ECO:0000313" key="21">
    <source>
        <dbReference type="EMBL" id="EAY13668.1"/>
    </source>
</evidence>
<dbReference type="PANTHER" id="PTHR23512">
    <property type="entry name" value="MAJOR FACILITATOR SUPERFAMILY DOMAIN-CONTAINING PROTEIN 1"/>
    <property type="match status" value="1"/>
</dbReference>
<feature type="transmembrane region" description="Helical" evidence="19">
    <location>
        <begin position="178"/>
        <end position="197"/>
    </location>
</feature>
<dbReference type="InParanoid" id="A2E136"/>
<dbReference type="OMA" id="TPFLDNA"/>
<dbReference type="KEGG" id="tva:4771647"/>
<feature type="transmembrane region" description="Helical" evidence="19">
    <location>
        <begin position="89"/>
        <end position="109"/>
    </location>
</feature>
<evidence type="ECO:0000256" key="14">
    <source>
        <dbReference type="ARBA" id="ARBA00044924"/>
    </source>
</evidence>
<dbReference type="InterPro" id="IPR011701">
    <property type="entry name" value="MFS"/>
</dbReference>
<comment type="catalytic activity">
    <reaction evidence="14">
        <text>L-lysyl-glycine(out) = L-lysyl-glycine(in)</text>
        <dbReference type="Rhea" id="RHEA:79407"/>
        <dbReference type="ChEBI" id="CHEBI:191202"/>
    </reaction>
</comment>
<evidence type="ECO:0000256" key="17">
    <source>
        <dbReference type="ARBA" id="ARBA00045709"/>
    </source>
</evidence>
<dbReference type="eggNOG" id="ENOG502T1TR">
    <property type="taxonomic scope" value="Eukaryota"/>
</dbReference>
<feature type="transmembrane region" description="Helical" evidence="19">
    <location>
        <begin position="371"/>
        <end position="398"/>
    </location>
</feature>
<keyword evidence="19" id="KW-0812">Transmembrane</keyword>
<evidence type="ECO:0000256" key="19">
    <source>
        <dbReference type="SAM" id="Phobius"/>
    </source>
</evidence>
<proteinExistence type="predicted"/>
<evidence type="ECO:0000256" key="11">
    <source>
        <dbReference type="ARBA" id="ARBA00044903"/>
    </source>
</evidence>
<dbReference type="Proteomes" id="UP000001542">
    <property type="component" value="Unassembled WGS sequence"/>
</dbReference>
<sequence length="458" mass="50529">MEDYSSIAQPEPPTKKFKILRIVVYVLTALLYGLVNFHKLCPSIVAEDMAKAYNVSTSELSIFSGIYFYPYAVMQPISGLFADMFDPCFVVGGFGLLTSVGSIMCGLSHQLTIGIIGRFLVGIGTGPAYICCLRVSANWFKSEQLPLMLGILMAFSTVGGIIAGSPLSLFCKKFGWRVAFYTIGGFGTLLSLVIMFFTKGKPEGYGFEPVNERAVKVEDKRSFCQKLGSLFSNIGQVIRVWRFWTIVLFNINCVIPYFNVASYWGGPFLIDVRHYTNTETGNIIIFISIGLLVGSILLPVGHKIFKTKKWIMFASGVFVAFSTGMLYFHGDKCSKILIIVYFFVLGMFTLSLASIDYSLLTSYYSPDISGFATGIANFFLFGMVGVVMQISSKIISHFGSSLNEKGLKSYTWDGYKNGLWLFSFVSGLVSLIFASTTYDPDSKCCGKRGSATDVPLLD</sequence>
<evidence type="ECO:0000256" key="12">
    <source>
        <dbReference type="ARBA" id="ARBA00044912"/>
    </source>
</evidence>
<evidence type="ECO:0000256" key="3">
    <source>
        <dbReference type="ARBA" id="ARBA00044878"/>
    </source>
</evidence>
<dbReference type="VEuPathDB" id="TrichDB:TVAGG3_0330760"/>
<evidence type="ECO:0000313" key="22">
    <source>
        <dbReference type="Proteomes" id="UP000001542"/>
    </source>
</evidence>
<comment type="catalytic activity">
    <reaction evidence="12">
        <text>L-histidyl-L-alpha-amino acid(out) = L-histidyl-L-alpha-amino acid(in)</text>
        <dbReference type="Rhea" id="RHEA:79379"/>
        <dbReference type="ChEBI" id="CHEBI:229964"/>
    </reaction>
</comment>
<dbReference type="GO" id="GO:0022857">
    <property type="term" value="F:transmembrane transporter activity"/>
    <property type="evidence" value="ECO:0007669"/>
    <property type="project" value="InterPro"/>
</dbReference>
<comment type="catalytic activity">
    <reaction evidence="13">
        <text>L-alanyl-L-lysine(out) = L-alanyl-L-lysine(in)</text>
        <dbReference type="Rhea" id="RHEA:79415"/>
        <dbReference type="ChEBI" id="CHEBI:192470"/>
    </reaction>
</comment>
<feature type="transmembrane region" description="Helical" evidence="19">
    <location>
        <begin position="418"/>
        <end position="438"/>
    </location>
</feature>
<comment type="catalytic activity">
    <reaction evidence="4">
        <text>L-alpha-aminoacyl-L-arginine(out) = L-alpha-aminoacyl-L-arginine(in)</text>
        <dbReference type="Rhea" id="RHEA:79367"/>
        <dbReference type="ChEBI" id="CHEBI:229968"/>
    </reaction>
</comment>
<comment type="catalytic activity">
    <reaction evidence="3">
        <text>L-histidyl-glycine(out) = L-histidyl-glycine(in)</text>
        <dbReference type="Rhea" id="RHEA:79395"/>
        <dbReference type="ChEBI" id="CHEBI:229957"/>
    </reaction>
</comment>
<dbReference type="PROSITE" id="PS50850">
    <property type="entry name" value="MFS"/>
    <property type="match status" value="1"/>
</dbReference>
<comment type="subcellular location">
    <subcellularLocation>
        <location evidence="1">Membrane</location>
        <topology evidence="1">Multi-pass membrane protein</topology>
    </subcellularLocation>
</comment>
<evidence type="ECO:0000256" key="13">
    <source>
        <dbReference type="ARBA" id="ARBA00044919"/>
    </source>
</evidence>
<feature type="transmembrane region" description="Helical" evidence="19">
    <location>
        <begin position="336"/>
        <end position="359"/>
    </location>
</feature>
<keyword evidence="22" id="KW-1185">Reference proteome</keyword>
<comment type="catalytic activity">
    <reaction evidence="2">
        <text>L-lysyl-L-alanine(out) = L-lysyl-L-alanine(in)</text>
        <dbReference type="Rhea" id="RHEA:79399"/>
        <dbReference type="ChEBI" id="CHEBI:229954"/>
    </reaction>
</comment>
<comment type="catalytic activity">
    <reaction evidence="10">
        <text>L-lysyl-L-lysine(out) = L-lysyl-L-lysine(in)</text>
        <dbReference type="Rhea" id="RHEA:79403"/>
        <dbReference type="ChEBI" id="CHEBI:229956"/>
    </reaction>
</comment>
<dbReference type="RefSeq" id="XP_001325891.1">
    <property type="nucleotide sequence ID" value="XM_001325856.1"/>
</dbReference>